<feature type="compositionally biased region" description="Basic residues" evidence="2">
    <location>
        <begin position="18"/>
        <end position="31"/>
    </location>
</feature>
<proteinExistence type="predicted"/>
<feature type="coiled-coil region" evidence="1">
    <location>
        <begin position="157"/>
        <end position="191"/>
    </location>
</feature>
<dbReference type="SUPFAM" id="SSF57959">
    <property type="entry name" value="Leucine zipper domain"/>
    <property type="match status" value="1"/>
</dbReference>
<dbReference type="AlphaFoldDB" id="A0AAD1R7X1"/>
<dbReference type="Pfam" id="PF00170">
    <property type="entry name" value="bZIP_1"/>
    <property type="match status" value="1"/>
</dbReference>
<dbReference type="EMBL" id="OW240912">
    <property type="protein sequence ID" value="CAH2225690.1"/>
    <property type="molecule type" value="Genomic_DNA"/>
</dbReference>
<gene>
    <name evidence="4" type="ORF">PECUL_23A022859</name>
</gene>
<sequence length="292" mass="31498">MRARRLSARSVMAPSTASRRRSARTPHRKAPAQRSDRPAVPAVRSSPERGGPDCELSPAAELDELLDGSSLWWEEAGPEGAPLADLLQQIVGFVDGPDGLQAETGYGNMAADCTASASVDSDKMAPAATFPRNRGRCQGNKNALAARLNRLRKKEYVSGLESSVARLTGENQQLQRERQALGARVRELEQEARYLRAVLANDSSLSQLLGRLTGLGGVRLSTSLFLDPTTSAGDHDYALPGFRQDLEQAREAGEGAHPCGVCLHVDREKVSVEFCASCARKAVSASKILFFR</sequence>
<reference evidence="4" key="1">
    <citation type="submission" date="2022-03" db="EMBL/GenBank/DDBJ databases">
        <authorList>
            <person name="Alioto T."/>
            <person name="Alioto T."/>
            <person name="Gomez Garrido J."/>
        </authorList>
    </citation>
    <scope>NUCLEOTIDE SEQUENCE</scope>
</reference>
<protein>
    <submittedName>
        <fullName evidence="4">CREB ATF bZIP transcription factor</fullName>
    </submittedName>
</protein>
<feature type="domain" description="BZIP" evidence="3">
    <location>
        <begin position="141"/>
        <end position="195"/>
    </location>
</feature>
<evidence type="ECO:0000259" key="3">
    <source>
        <dbReference type="PROSITE" id="PS50217"/>
    </source>
</evidence>
<dbReference type="InterPro" id="IPR046347">
    <property type="entry name" value="bZIP_sf"/>
</dbReference>
<dbReference type="InterPro" id="IPR004827">
    <property type="entry name" value="bZIP"/>
</dbReference>
<evidence type="ECO:0000256" key="1">
    <source>
        <dbReference type="SAM" id="Coils"/>
    </source>
</evidence>
<dbReference type="Proteomes" id="UP001295444">
    <property type="component" value="Chromosome 01"/>
</dbReference>
<feature type="region of interest" description="Disordered" evidence="2">
    <location>
        <begin position="1"/>
        <end position="56"/>
    </location>
</feature>
<dbReference type="GO" id="GO:0003700">
    <property type="term" value="F:DNA-binding transcription factor activity"/>
    <property type="evidence" value="ECO:0007669"/>
    <property type="project" value="InterPro"/>
</dbReference>
<dbReference type="CDD" id="cd14706">
    <property type="entry name" value="bZIP_CREBZF"/>
    <property type="match status" value="1"/>
</dbReference>
<organism evidence="4 5">
    <name type="scientific">Pelobates cultripes</name>
    <name type="common">Western spadefoot toad</name>
    <dbReference type="NCBI Taxonomy" id="61616"/>
    <lineage>
        <taxon>Eukaryota</taxon>
        <taxon>Metazoa</taxon>
        <taxon>Chordata</taxon>
        <taxon>Craniata</taxon>
        <taxon>Vertebrata</taxon>
        <taxon>Euteleostomi</taxon>
        <taxon>Amphibia</taxon>
        <taxon>Batrachia</taxon>
        <taxon>Anura</taxon>
        <taxon>Pelobatoidea</taxon>
        <taxon>Pelobatidae</taxon>
        <taxon>Pelobates</taxon>
    </lineage>
</organism>
<evidence type="ECO:0000256" key="2">
    <source>
        <dbReference type="SAM" id="MobiDB-lite"/>
    </source>
</evidence>
<keyword evidence="1" id="KW-0175">Coiled coil</keyword>
<keyword evidence="5" id="KW-1185">Reference proteome</keyword>
<evidence type="ECO:0000313" key="5">
    <source>
        <dbReference type="Proteomes" id="UP001295444"/>
    </source>
</evidence>
<name>A0AAD1R7X1_PELCU</name>
<dbReference type="PROSITE" id="PS50217">
    <property type="entry name" value="BZIP"/>
    <property type="match status" value="1"/>
</dbReference>
<evidence type="ECO:0000313" key="4">
    <source>
        <dbReference type="EMBL" id="CAH2225690.1"/>
    </source>
</evidence>
<dbReference type="Gene3D" id="1.20.5.170">
    <property type="match status" value="1"/>
</dbReference>
<accession>A0AAD1R7X1</accession>